<dbReference type="PANTHER" id="PTHR22550">
    <property type="entry name" value="SPORE GERMINATION PROTEIN"/>
    <property type="match status" value="1"/>
</dbReference>
<dbReference type="InterPro" id="IPR004995">
    <property type="entry name" value="Spore_Ger"/>
</dbReference>
<dbReference type="STRING" id="1121421.SAMN02745123_01529"/>
<dbReference type="InterPro" id="IPR050768">
    <property type="entry name" value="UPF0353/GerABKA_families"/>
</dbReference>
<reference evidence="5" key="1">
    <citation type="submission" date="2016-11" db="EMBL/GenBank/DDBJ databases">
        <authorList>
            <person name="Varghese N."/>
            <person name="Submissions S."/>
        </authorList>
    </citation>
    <scope>NUCLEOTIDE SEQUENCE [LARGE SCALE GENOMIC DNA]</scope>
    <source>
        <strain evidence="5">DSM 10349</strain>
    </source>
</reference>
<dbReference type="OrthoDB" id="1726708at2"/>
<organism evidence="4 5">
    <name type="scientific">Desulforamulus aeronauticus DSM 10349</name>
    <dbReference type="NCBI Taxonomy" id="1121421"/>
    <lineage>
        <taxon>Bacteria</taxon>
        <taxon>Bacillati</taxon>
        <taxon>Bacillota</taxon>
        <taxon>Clostridia</taxon>
        <taxon>Eubacteriales</taxon>
        <taxon>Peptococcaceae</taxon>
        <taxon>Desulforamulus</taxon>
    </lineage>
</organism>
<protein>
    <submittedName>
        <fullName evidence="4">Spore germination protein KA</fullName>
    </submittedName>
</protein>
<evidence type="ECO:0000256" key="3">
    <source>
        <dbReference type="SAM" id="Phobius"/>
    </source>
</evidence>
<dbReference type="Proteomes" id="UP000183997">
    <property type="component" value="Unassembled WGS sequence"/>
</dbReference>
<evidence type="ECO:0000313" key="5">
    <source>
        <dbReference type="Proteomes" id="UP000183997"/>
    </source>
</evidence>
<name>A0A1M6RMU5_9FIRM</name>
<gene>
    <name evidence="4" type="ORF">SAMN02745123_01529</name>
</gene>
<keyword evidence="5" id="KW-1185">Reference proteome</keyword>
<dbReference type="PIRSF" id="PIRSF005690">
    <property type="entry name" value="GerBA"/>
    <property type="match status" value="1"/>
</dbReference>
<evidence type="ECO:0000313" key="4">
    <source>
        <dbReference type="EMBL" id="SHK33764.1"/>
    </source>
</evidence>
<comment type="similarity">
    <text evidence="1">Belongs to the GerABKA family.</text>
</comment>
<evidence type="ECO:0000256" key="2">
    <source>
        <dbReference type="ARBA" id="ARBA00023136"/>
    </source>
</evidence>
<dbReference type="RefSeq" id="WP_072912637.1">
    <property type="nucleotide sequence ID" value="NZ_FRAR01000011.1"/>
</dbReference>
<keyword evidence="3" id="KW-0812">Transmembrane</keyword>
<sequence length="537" mass="59817">MGWLKKLNYLLSSQKGHVNQSKKKTSLDLPNAYTKEELINLPIAASLQENLDWMTKLLGQNVDFVQRQFPLGSEQPLQAVLFYMDGMINPEILDRDVMRPLLAPRPKETTGSALLKLLKSGGLVSRAEIDQYNNFHDVTNLILTGDAVLFVEDCPQAFIISCKGYQMRNIPEPVVENSVRGPREAFIETLSVNISLLRKRLVTPNLMVENMKIGKISSTDVCIVYLKGIVSEDLVKEVRHRLNRIDIDVILESGYIEQLIQDSPYSPFPQMLVTERPDKVVGNLAEGRVAILTDNTPLALIVPGQFVSLLQASEDYYYKFYFPTLLRWLRYTAFLVALVLPSLYVAITNFHQEMIPTTLLISIAAARQGVPFPAYLEAMIMEVTFETLREAGIRLPAPVGQAISIVGALIIGQAAVQANIVSPLMVIVVAFTGIASFTLPQYSLGISVRMLRFPLMLSAAFLGLFGVMVGLLAILLHLCALRSFGVPYLSPLAPFNLQGLKDSLVLAPHWSRKIRPAELVQENKKFMGNNQKPKPPK</sequence>
<evidence type="ECO:0000256" key="1">
    <source>
        <dbReference type="ARBA" id="ARBA00005278"/>
    </source>
</evidence>
<feature type="transmembrane region" description="Helical" evidence="3">
    <location>
        <begin position="328"/>
        <end position="347"/>
    </location>
</feature>
<dbReference type="GO" id="GO:0016020">
    <property type="term" value="C:membrane"/>
    <property type="evidence" value="ECO:0007669"/>
    <property type="project" value="InterPro"/>
</dbReference>
<dbReference type="AlphaFoldDB" id="A0A1M6RMU5"/>
<proteinExistence type="inferred from homology"/>
<keyword evidence="3" id="KW-1133">Transmembrane helix</keyword>
<accession>A0A1M6RMU5</accession>
<dbReference type="PANTHER" id="PTHR22550:SF5">
    <property type="entry name" value="LEUCINE ZIPPER PROTEIN 4"/>
    <property type="match status" value="1"/>
</dbReference>
<dbReference type="EMBL" id="FRAR01000011">
    <property type="protein sequence ID" value="SHK33764.1"/>
    <property type="molecule type" value="Genomic_DNA"/>
</dbReference>
<dbReference type="GO" id="GO:0009847">
    <property type="term" value="P:spore germination"/>
    <property type="evidence" value="ECO:0007669"/>
    <property type="project" value="InterPro"/>
</dbReference>
<dbReference type="Pfam" id="PF03323">
    <property type="entry name" value="GerA"/>
    <property type="match status" value="1"/>
</dbReference>
<feature type="transmembrane region" description="Helical" evidence="3">
    <location>
        <begin position="451"/>
        <end position="478"/>
    </location>
</feature>
<feature type="transmembrane region" description="Helical" evidence="3">
    <location>
        <begin position="420"/>
        <end position="439"/>
    </location>
</feature>
<keyword evidence="2 3" id="KW-0472">Membrane</keyword>